<comment type="catalytic activity">
    <reaction evidence="17">
        <text>[GlcNAc-(1-&gt;4)-Mur2Ac(oyl-L-Ala-gamma-D-Glu-L-Lys-D-Ala-D-Ala)](n)-di-trans,octa-cis-undecaprenyl diphosphate + beta-D-GlcNAc-(1-&gt;4)-Mur2Ac(oyl-L-Ala-gamma-D-Glu-L-Lys-D-Ala-D-Ala)-di-trans,octa-cis-undecaprenyl diphosphate = [GlcNAc-(1-&gt;4)-Mur2Ac(oyl-L-Ala-gamma-D-Glu-L-Lys-D-Ala-D-Ala)](n+1)-di-trans,octa-cis-undecaprenyl diphosphate + di-trans,octa-cis-undecaprenyl diphosphate + H(+)</text>
        <dbReference type="Rhea" id="RHEA:23708"/>
        <dbReference type="Rhea" id="RHEA-COMP:9602"/>
        <dbReference type="Rhea" id="RHEA-COMP:9603"/>
        <dbReference type="ChEBI" id="CHEBI:15378"/>
        <dbReference type="ChEBI" id="CHEBI:58405"/>
        <dbReference type="ChEBI" id="CHEBI:60033"/>
        <dbReference type="ChEBI" id="CHEBI:78435"/>
        <dbReference type="EC" id="2.4.99.28"/>
    </reaction>
</comment>
<evidence type="ECO:0000256" key="3">
    <source>
        <dbReference type="ARBA" id="ARBA00007090"/>
    </source>
</evidence>
<evidence type="ECO:0000256" key="7">
    <source>
        <dbReference type="ARBA" id="ARBA00022670"/>
    </source>
</evidence>
<evidence type="ECO:0000256" key="6">
    <source>
        <dbReference type="ARBA" id="ARBA00022645"/>
    </source>
</evidence>
<dbReference type="PANTHER" id="PTHR32282">
    <property type="entry name" value="BINDING PROTEIN TRANSPEPTIDASE, PUTATIVE-RELATED"/>
    <property type="match status" value="1"/>
</dbReference>
<keyword evidence="6" id="KW-0121">Carboxypeptidase</keyword>
<evidence type="ECO:0000259" key="20">
    <source>
        <dbReference type="Pfam" id="PF00912"/>
    </source>
</evidence>
<evidence type="ECO:0000256" key="17">
    <source>
        <dbReference type="ARBA" id="ARBA00049902"/>
    </source>
</evidence>
<dbReference type="GO" id="GO:0009002">
    <property type="term" value="F:serine-type D-Ala-D-Ala carboxypeptidase activity"/>
    <property type="evidence" value="ECO:0007669"/>
    <property type="project" value="UniProtKB-EC"/>
</dbReference>
<comment type="similarity">
    <text evidence="3">In the C-terminal section; belongs to the transpeptidase family.</text>
</comment>
<keyword evidence="8" id="KW-0328">Glycosyltransferase</keyword>
<keyword evidence="5" id="KW-1003">Cell membrane</keyword>
<evidence type="ECO:0000256" key="18">
    <source>
        <dbReference type="SAM" id="Phobius"/>
    </source>
</evidence>
<evidence type="ECO:0000313" key="22">
    <source>
        <dbReference type="Proteomes" id="UP000324924"/>
    </source>
</evidence>
<keyword evidence="18" id="KW-0812">Transmembrane</keyword>
<dbReference type="OrthoDB" id="9766909at2"/>
<dbReference type="GO" id="GO:0006508">
    <property type="term" value="P:proteolysis"/>
    <property type="evidence" value="ECO:0007669"/>
    <property type="project" value="UniProtKB-KW"/>
</dbReference>
<comment type="pathway">
    <text evidence="2">Cell wall biogenesis; peptidoglycan biosynthesis.</text>
</comment>
<evidence type="ECO:0000256" key="11">
    <source>
        <dbReference type="ARBA" id="ARBA00022960"/>
    </source>
</evidence>
<dbReference type="PANTHER" id="PTHR32282:SF11">
    <property type="entry name" value="PENICILLIN-BINDING PROTEIN 1B"/>
    <property type="match status" value="1"/>
</dbReference>
<keyword evidence="15" id="KW-0961">Cell wall biogenesis/degradation</keyword>
<comment type="similarity">
    <text evidence="4">In the N-terminal section; belongs to the glycosyltransferase 51 family.</text>
</comment>
<organism evidence="21 22">
    <name type="scientific">Candidatus Nesciobacter abundans</name>
    <dbReference type="NCBI Taxonomy" id="2601668"/>
    <lineage>
        <taxon>Bacteria</taxon>
        <taxon>Pseudomonadati</taxon>
        <taxon>Pseudomonadota</taxon>
        <taxon>Alphaproteobacteria</taxon>
        <taxon>Holosporales</taxon>
        <taxon>Holosporaceae</taxon>
        <taxon>Candidatus Nesciobacter</taxon>
    </lineage>
</organism>
<accession>A0A5C0UG02</accession>
<evidence type="ECO:0000256" key="16">
    <source>
        <dbReference type="ARBA" id="ARBA00034000"/>
    </source>
</evidence>
<dbReference type="InterPro" id="IPR012338">
    <property type="entry name" value="Beta-lactam/transpept-like"/>
</dbReference>
<keyword evidence="22" id="KW-1185">Reference proteome</keyword>
<dbReference type="Pfam" id="PF00905">
    <property type="entry name" value="Transpeptidase"/>
    <property type="match status" value="1"/>
</dbReference>
<feature type="domain" description="Penicillin-binding protein transpeptidase" evidence="19">
    <location>
        <begin position="328"/>
        <end position="581"/>
    </location>
</feature>
<dbReference type="GO" id="GO:0009252">
    <property type="term" value="P:peptidoglycan biosynthetic process"/>
    <property type="evidence" value="ECO:0007669"/>
    <property type="project" value="UniProtKB-UniPathway"/>
</dbReference>
<dbReference type="GO" id="GO:0030288">
    <property type="term" value="C:outer membrane-bounded periplasmic space"/>
    <property type="evidence" value="ECO:0007669"/>
    <property type="project" value="TreeGrafter"/>
</dbReference>
<feature type="domain" description="Glycosyl transferase family 51" evidence="20">
    <location>
        <begin position="59"/>
        <end position="235"/>
    </location>
</feature>
<dbReference type="GO" id="GO:0005886">
    <property type="term" value="C:plasma membrane"/>
    <property type="evidence" value="ECO:0007669"/>
    <property type="project" value="UniProtKB-SubCell"/>
</dbReference>
<dbReference type="Gene3D" id="1.10.3810.10">
    <property type="entry name" value="Biosynthetic peptidoglycan transglycosylase-like"/>
    <property type="match status" value="1"/>
</dbReference>
<protein>
    <submittedName>
        <fullName evidence="21">Uncharacterized protein</fullName>
    </submittedName>
</protein>
<keyword evidence="18" id="KW-1133">Transmembrane helix</keyword>
<keyword evidence="13 18" id="KW-0472">Membrane</keyword>
<evidence type="ECO:0000256" key="5">
    <source>
        <dbReference type="ARBA" id="ARBA00022475"/>
    </source>
</evidence>
<sequence>MTKLSGKVFMKKLLNFMLTSIITFCVIFFYINLTLPQINDLSILKIDPFVVIEDENKNLVSTYGSLKYQHLSINEIPKHIPHALISLEDRKFYSHIGIDFASIARALSKNLQSSRIVEGGSTITQQLAKNILQENLGGKIPPKSYFRKIREAFLSLKLEHKYSKDQILEYYLNRVYFGSGTYGIEAASWKYFGKTCKELSVSESAILISMLKSPSTYASKPEKLAERKEHVLNSMLKMGFINQEKMELALATPHKLKHTQSNSSIYFYSDWILTQIPTWIKEMKRNLKIICTIDLDLQNKADQASKEIIEKYKNKWDFENLALLAMSTKGHVKAIIGGSNYSSGAFNRATQSLRQSGSIFKFFVYSTALENNMGINTLIEDSPPQIMGWSPSNYYHQEKGYVTLAEGFFKSINSVTVRIAQKIGIKKILLKARDLGLNIDGAKNNLSISLGSLESTLLELVQCFGSVANLGHKVEYKGIVKIIDNDTNEVIWDPEEAYDMSFNDNEIYETEEYINESDKCKNELTEQVFEEKTNKKIFKLLYSVTQKGTARSIGALNFPVAGKTGSSQKYRDFWFVGFSPKIVLGTWCGNDNYSKPMRKNLGPNPAVMLCKTFLQKIKHDKTENEKWLKLFELNDKNKNESEEEILVD</sequence>
<dbReference type="AlphaFoldDB" id="A0A5C0UG02"/>
<keyword evidence="11" id="KW-0133">Cell shape</keyword>
<dbReference type="GO" id="GO:0008658">
    <property type="term" value="F:penicillin binding"/>
    <property type="evidence" value="ECO:0007669"/>
    <property type="project" value="InterPro"/>
</dbReference>
<keyword evidence="12" id="KW-0573">Peptidoglycan synthesis</keyword>
<dbReference type="EMBL" id="CP043314">
    <property type="protein sequence ID" value="QEK39025.1"/>
    <property type="molecule type" value="Genomic_DNA"/>
</dbReference>
<dbReference type="KEGG" id="nabu:FZC36_01065"/>
<name>A0A5C0UG02_9PROT</name>
<evidence type="ECO:0000256" key="13">
    <source>
        <dbReference type="ARBA" id="ARBA00023136"/>
    </source>
</evidence>
<dbReference type="GO" id="GO:0008360">
    <property type="term" value="P:regulation of cell shape"/>
    <property type="evidence" value="ECO:0007669"/>
    <property type="project" value="UniProtKB-KW"/>
</dbReference>
<proteinExistence type="inferred from homology"/>
<keyword evidence="14" id="KW-0511">Multifunctional enzyme</keyword>
<evidence type="ECO:0000256" key="14">
    <source>
        <dbReference type="ARBA" id="ARBA00023268"/>
    </source>
</evidence>
<evidence type="ECO:0000313" key="21">
    <source>
        <dbReference type="EMBL" id="QEK39025.1"/>
    </source>
</evidence>
<evidence type="ECO:0000256" key="8">
    <source>
        <dbReference type="ARBA" id="ARBA00022676"/>
    </source>
</evidence>
<evidence type="ECO:0000256" key="4">
    <source>
        <dbReference type="ARBA" id="ARBA00007739"/>
    </source>
</evidence>
<evidence type="ECO:0000259" key="19">
    <source>
        <dbReference type="Pfam" id="PF00905"/>
    </source>
</evidence>
<evidence type="ECO:0000256" key="1">
    <source>
        <dbReference type="ARBA" id="ARBA00004236"/>
    </source>
</evidence>
<keyword evidence="10" id="KW-0378">Hydrolase</keyword>
<dbReference type="InterPro" id="IPR001264">
    <property type="entry name" value="Glyco_trans_51"/>
</dbReference>
<reference evidence="21 22" key="1">
    <citation type="submission" date="2019-08" db="EMBL/GenBank/DDBJ databases">
        <title>Highly reduced genomes of protist endosymbionts show evolutionary convergence.</title>
        <authorList>
            <person name="George E."/>
            <person name="Husnik F."/>
            <person name="Tashyreva D."/>
            <person name="Prokopchuk G."/>
            <person name="Horak A."/>
            <person name="Kwong W.K."/>
            <person name="Lukes J."/>
            <person name="Keeling P.J."/>
        </authorList>
    </citation>
    <scope>NUCLEOTIDE SEQUENCE [LARGE SCALE GENOMIC DNA]</scope>
    <source>
        <strain evidence="21">1604HC</strain>
    </source>
</reference>
<dbReference type="SUPFAM" id="SSF53955">
    <property type="entry name" value="Lysozyme-like"/>
    <property type="match status" value="1"/>
</dbReference>
<evidence type="ECO:0000256" key="12">
    <source>
        <dbReference type="ARBA" id="ARBA00022984"/>
    </source>
</evidence>
<evidence type="ECO:0000256" key="2">
    <source>
        <dbReference type="ARBA" id="ARBA00004752"/>
    </source>
</evidence>
<dbReference type="InterPro" id="IPR036950">
    <property type="entry name" value="PBP_transglycosylase"/>
</dbReference>
<comment type="catalytic activity">
    <reaction evidence="16">
        <text>Preferential cleavage: (Ac)2-L-Lys-D-Ala-|-D-Ala. Also transpeptidation of peptidyl-alanyl moieties that are N-acyl substituents of D-alanine.</text>
        <dbReference type="EC" id="3.4.16.4"/>
    </reaction>
</comment>
<dbReference type="Proteomes" id="UP000324924">
    <property type="component" value="Chromosome"/>
</dbReference>
<dbReference type="GO" id="GO:0008955">
    <property type="term" value="F:peptidoglycan glycosyltransferase activity"/>
    <property type="evidence" value="ECO:0007669"/>
    <property type="project" value="UniProtKB-EC"/>
</dbReference>
<dbReference type="InterPro" id="IPR001460">
    <property type="entry name" value="PCN-bd_Tpept"/>
</dbReference>
<evidence type="ECO:0000256" key="15">
    <source>
        <dbReference type="ARBA" id="ARBA00023316"/>
    </source>
</evidence>
<dbReference type="InterPro" id="IPR023346">
    <property type="entry name" value="Lysozyme-like_dom_sf"/>
</dbReference>
<dbReference type="Pfam" id="PF00912">
    <property type="entry name" value="Transgly"/>
    <property type="match status" value="1"/>
</dbReference>
<dbReference type="FunFam" id="1.10.3810.10:FF:000001">
    <property type="entry name" value="Penicillin-binding protein 1A"/>
    <property type="match status" value="1"/>
</dbReference>
<dbReference type="Gene3D" id="3.40.710.10">
    <property type="entry name" value="DD-peptidase/beta-lactamase superfamily"/>
    <property type="match status" value="1"/>
</dbReference>
<evidence type="ECO:0000256" key="9">
    <source>
        <dbReference type="ARBA" id="ARBA00022679"/>
    </source>
</evidence>
<dbReference type="SUPFAM" id="SSF56601">
    <property type="entry name" value="beta-lactamase/transpeptidase-like"/>
    <property type="match status" value="1"/>
</dbReference>
<evidence type="ECO:0000256" key="10">
    <source>
        <dbReference type="ARBA" id="ARBA00022801"/>
    </source>
</evidence>
<gene>
    <name evidence="21" type="ORF">FZC36_01065</name>
</gene>
<dbReference type="InterPro" id="IPR050396">
    <property type="entry name" value="Glycosyltr_51/Transpeptidase"/>
</dbReference>
<comment type="subcellular location">
    <subcellularLocation>
        <location evidence="1">Cell membrane</location>
    </subcellularLocation>
</comment>
<keyword evidence="7" id="KW-0645">Protease</keyword>
<dbReference type="GO" id="GO:0071555">
    <property type="term" value="P:cell wall organization"/>
    <property type="evidence" value="ECO:0007669"/>
    <property type="project" value="UniProtKB-KW"/>
</dbReference>
<keyword evidence="9" id="KW-0808">Transferase</keyword>
<dbReference type="UniPathway" id="UPA00219"/>
<feature type="transmembrane region" description="Helical" evidence="18">
    <location>
        <begin position="12"/>
        <end position="31"/>
    </location>
</feature>